<feature type="compositionally biased region" description="Basic and acidic residues" evidence="4">
    <location>
        <begin position="291"/>
        <end position="307"/>
    </location>
</feature>
<dbReference type="SUPFAM" id="SSF53697">
    <property type="entry name" value="SIS domain"/>
    <property type="match status" value="1"/>
</dbReference>
<dbReference type="GO" id="GO:0003700">
    <property type="term" value="F:DNA-binding transcription factor activity"/>
    <property type="evidence" value="ECO:0007669"/>
    <property type="project" value="InterPro"/>
</dbReference>
<keyword evidence="1" id="KW-0805">Transcription regulation</keyword>
<dbReference type="InterPro" id="IPR036388">
    <property type="entry name" value="WH-like_DNA-bd_sf"/>
</dbReference>
<keyword evidence="8" id="KW-1185">Reference proteome</keyword>
<feature type="region of interest" description="Disordered" evidence="4">
    <location>
        <begin position="291"/>
        <end position="319"/>
    </location>
</feature>
<accession>A0A8J3L2G0</accession>
<dbReference type="Gene3D" id="1.10.10.10">
    <property type="entry name" value="Winged helix-like DNA-binding domain superfamily/Winged helix DNA-binding domain"/>
    <property type="match status" value="1"/>
</dbReference>
<evidence type="ECO:0000259" key="6">
    <source>
        <dbReference type="PROSITE" id="PS51464"/>
    </source>
</evidence>
<evidence type="ECO:0000256" key="3">
    <source>
        <dbReference type="ARBA" id="ARBA00023163"/>
    </source>
</evidence>
<dbReference type="GO" id="GO:1901135">
    <property type="term" value="P:carbohydrate derivative metabolic process"/>
    <property type="evidence" value="ECO:0007669"/>
    <property type="project" value="InterPro"/>
</dbReference>
<evidence type="ECO:0000256" key="2">
    <source>
        <dbReference type="ARBA" id="ARBA00023125"/>
    </source>
</evidence>
<dbReference type="EMBL" id="BONI01000038">
    <property type="protein sequence ID" value="GIG07794.1"/>
    <property type="molecule type" value="Genomic_DNA"/>
</dbReference>
<dbReference type="RefSeq" id="WP_203694129.1">
    <property type="nucleotide sequence ID" value="NZ_BAAALC010000029.1"/>
</dbReference>
<dbReference type="InterPro" id="IPR009057">
    <property type="entry name" value="Homeodomain-like_sf"/>
</dbReference>
<organism evidence="7 8">
    <name type="scientific">Catellatospora coxensis</name>
    <dbReference type="NCBI Taxonomy" id="310354"/>
    <lineage>
        <taxon>Bacteria</taxon>
        <taxon>Bacillati</taxon>
        <taxon>Actinomycetota</taxon>
        <taxon>Actinomycetes</taxon>
        <taxon>Micromonosporales</taxon>
        <taxon>Micromonosporaceae</taxon>
        <taxon>Catellatospora</taxon>
    </lineage>
</organism>
<dbReference type="InterPro" id="IPR000281">
    <property type="entry name" value="HTH_RpiR"/>
</dbReference>
<dbReference type="Pfam" id="PF01418">
    <property type="entry name" value="HTH_6"/>
    <property type="match status" value="1"/>
</dbReference>
<feature type="domain" description="HTH rpiR-type" evidence="5">
    <location>
        <begin position="7"/>
        <end position="83"/>
    </location>
</feature>
<name>A0A8J3L2G0_9ACTN</name>
<dbReference type="AlphaFoldDB" id="A0A8J3L2G0"/>
<dbReference type="PANTHER" id="PTHR30514">
    <property type="entry name" value="GLUCOKINASE"/>
    <property type="match status" value="1"/>
</dbReference>
<evidence type="ECO:0000313" key="7">
    <source>
        <dbReference type="EMBL" id="GIG07794.1"/>
    </source>
</evidence>
<dbReference type="InterPro" id="IPR001347">
    <property type="entry name" value="SIS_dom"/>
</dbReference>
<dbReference type="PROSITE" id="PS51071">
    <property type="entry name" value="HTH_RPIR"/>
    <property type="match status" value="1"/>
</dbReference>
<evidence type="ECO:0000313" key="8">
    <source>
        <dbReference type="Proteomes" id="UP000630887"/>
    </source>
</evidence>
<keyword evidence="3" id="KW-0804">Transcription</keyword>
<dbReference type="InterPro" id="IPR047640">
    <property type="entry name" value="RpiR-like"/>
</dbReference>
<keyword evidence="2" id="KW-0238">DNA-binding</keyword>
<protein>
    <submittedName>
        <fullName evidence="7">RpiR family transcriptional regulator</fullName>
    </submittedName>
</protein>
<feature type="domain" description="SIS" evidence="6">
    <location>
        <begin position="132"/>
        <end position="272"/>
    </location>
</feature>
<dbReference type="CDD" id="cd05013">
    <property type="entry name" value="SIS_RpiR"/>
    <property type="match status" value="1"/>
</dbReference>
<reference evidence="7 8" key="1">
    <citation type="submission" date="2021-01" db="EMBL/GenBank/DDBJ databases">
        <title>Whole genome shotgun sequence of Catellatospora coxensis NBRC 107359.</title>
        <authorList>
            <person name="Komaki H."/>
            <person name="Tamura T."/>
        </authorList>
    </citation>
    <scope>NUCLEOTIDE SEQUENCE [LARGE SCALE GENOMIC DNA]</scope>
    <source>
        <strain evidence="7 8">NBRC 107359</strain>
    </source>
</reference>
<dbReference type="Pfam" id="PF01380">
    <property type="entry name" value="SIS"/>
    <property type="match status" value="1"/>
</dbReference>
<gene>
    <name evidence="7" type="ORF">Cco03nite_44940</name>
</gene>
<dbReference type="PANTHER" id="PTHR30514:SF1">
    <property type="entry name" value="HTH-TYPE TRANSCRIPTIONAL REGULATOR HEXR-RELATED"/>
    <property type="match status" value="1"/>
</dbReference>
<comment type="caution">
    <text evidence="7">The sequence shown here is derived from an EMBL/GenBank/DDBJ whole genome shotgun (WGS) entry which is preliminary data.</text>
</comment>
<dbReference type="GO" id="GO:0097367">
    <property type="term" value="F:carbohydrate derivative binding"/>
    <property type="evidence" value="ECO:0007669"/>
    <property type="project" value="InterPro"/>
</dbReference>
<dbReference type="PROSITE" id="PS51464">
    <property type="entry name" value="SIS"/>
    <property type="match status" value="1"/>
</dbReference>
<evidence type="ECO:0000259" key="5">
    <source>
        <dbReference type="PROSITE" id="PS51071"/>
    </source>
</evidence>
<dbReference type="GO" id="GO:0003677">
    <property type="term" value="F:DNA binding"/>
    <property type="evidence" value="ECO:0007669"/>
    <property type="project" value="UniProtKB-KW"/>
</dbReference>
<evidence type="ECO:0000256" key="4">
    <source>
        <dbReference type="SAM" id="MobiDB-lite"/>
    </source>
</evidence>
<dbReference type="InterPro" id="IPR046348">
    <property type="entry name" value="SIS_dom_sf"/>
</dbReference>
<dbReference type="SUPFAM" id="SSF46689">
    <property type="entry name" value="Homeodomain-like"/>
    <property type="match status" value="1"/>
</dbReference>
<evidence type="ECO:0000256" key="1">
    <source>
        <dbReference type="ARBA" id="ARBA00023015"/>
    </source>
</evidence>
<dbReference type="Gene3D" id="3.40.50.10490">
    <property type="entry name" value="Glucose-6-phosphate isomerase like protein, domain 1"/>
    <property type="match status" value="1"/>
</dbReference>
<proteinExistence type="predicted"/>
<dbReference type="Proteomes" id="UP000630887">
    <property type="component" value="Unassembled WGS sequence"/>
</dbReference>
<dbReference type="InterPro" id="IPR035472">
    <property type="entry name" value="RpiR-like_SIS"/>
</dbReference>
<sequence>MKGIVVQGVIGRMRMELPNLPDALQRVAEQILEDPAIAAQASIVDLAERAGTSTATVTRFCRVLGFKGYAALRVAIATESGREAQARWETDIDREIEPGDPMDRVLGVIASADARAIQETAARLDLAQVARVADAIAGANRVELFGLGSSGTAARELAFRLERIRVPCWHREDAHKALTNAALLGPGDVAIGLSHSGRTREVIEVLAEAADQGALTVAVTSFDKSPLAEAVDVVLTTAVHETTFRLAALSALHGQLVALDLIYVAVAQRTYARTTEAFEVTARAVQAHRLHDEPTSHRRRAAREAVDLSRPVVPRSAAD</sequence>